<proteinExistence type="predicted"/>
<evidence type="ECO:0000313" key="1">
    <source>
        <dbReference type="EMBL" id="RZS31390.1"/>
    </source>
</evidence>
<reference evidence="1 2" key="1">
    <citation type="submission" date="2019-02" db="EMBL/GenBank/DDBJ databases">
        <title>Genomic Encyclopedia of Type Strains, Phase IV (KMG-IV): sequencing the most valuable type-strain genomes for metagenomic binning, comparative biology and taxonomic classification.</title>
        <authorList>
            <person name="Goeker M."/>
        </authorList>
    </citation>
    <scope>NUCLEOTIDE SEQUENCE [LARGE SCALE GENOMIC DNA]</scope>
    <source>
        <strain evidence="1 2">DSM 101727</strain>
    </source>
</reference>
<dbReference type="RefSeq" id="WP_130348201.1">
    <property type="nucleotide sequence ID" value="NZ_SGWQ01000014.1"/>
</dbReference>
<dbReference type="EMBL" id="SGWQ01000014">
    <property type="protein sequence ID" value="RZS31390.1"/>
    <property type="molecule type" value="Genomic_DNA"/>
</dbReference>
<dbReference type="InterPro" id="IPR046485">
    <property type="entry name" value="DUF6578"/>
</dbReference>
<accession>A0A4Q7KEV1</accession>
<dbReference type="Pfam" id="PF20218">
    <property type="entry name" value="DUF6578"/>
    <property type="match status" value="1"/>
</dbReference>
<keyword evidence="2" id="KW-1185">Reference proteome</keyword>
<name>A0A4Q7KEV1_9PSEU</name>
<comment type="caution">
    <text evidence="1">The sequence shown here is derived from an EMBL/GenBank/DDBJ whole genome shotgun (WGS) entry which is preliminary data.</text>
</comment>
<dbReference type="OrthoDB" id="2084645at2"/>
<dbReference type="Proteomes" id="UP000294257">
    <property type="component" value="Unassembled WGS sequence"/>
</dbReference>
<sequence>MSTVSVMVEDWQYDCCGEAFAVGDTVTWRLHDAAWWVELFADDAPSGLLTQEHHSGVPDHPPTTTGVVRRIRQVAFRTRQEDRVIHRIPGTATFLETDSPTTHSMEGRHAGWLVDLEISPPE</sequence>
<organism evidence="1 2">
    <name type="scientific">Herbihabitans rhizosphaerae</name>
    <dbReference type="NCBI Taxonomy" id="1872711"/>
    <lineage>
        <taxon>Bacteria</taxon>
        <taxon>Bacillati</taxon>
        <taxon>Actinomycetota</taxon>
        <taxon>Actinomycetes</taxon>
        <taxon>Pseudonocardiales</taxon>
        <taxon>Pseudonocardiaceae</taxon>
        <taxon>Herbihabitans</taxon>
    </lineage>
</organism>
<evidence type="ECO:0000313" key="2">
    <source>
        <dbReference type="Proteomes" id="UP000294257"/>
    </source>
</evidence>
<protein>
    <submittedName>
        <fullName evidence="1">Uncharacterized protein</fullName>
    </submittedName>
</protein>
<gene>
    <name evidence="1" type="ORF">EV193_11481</name>
</gene>
<dbReference type="AlphaFoldDB" id="A0A4Q7KEV1"/>